<reference evidence="1" key="1">
    <citation type="submission" date="2020-11" db="EMBL/GenBank/DDBJ databases">
        <authorList>
            <person name="Whiteford S."/>
        </authorList>
    </citation>
    <scope>NUCLEOTIDE SEQUENCE</scope>
</reference>
<keyword evidence="2" id="KW-1185">Reference proteome</keyword>
<sequence>MSESNIYIFLYNLFGEFLNLPYGCLESPYLEMMIMKSLGFSFEHNRKLRDLYIQVHLENVEPGESSIRNPDILQH</sequence>
<dbReference type="AlphaFoldDB" id="A0A8S4EZZ8"/>
<protein>
    <submittedName>
        <fullName evidence="1">(diamondback moth) hypothetical protein</fullName>
    </submittedName>
</protein>
<dbReference type="EMBL" id="CAJHNJ030000023">
    <property type="protein sequence ID" value="CAG9120222.1"/>
    <property type="molecule type" value="Genomic_DNA"/>
</dbReference>
<evidence type="ECO:0000313" key="2">
    <source>
        <dbReference type="Proteomes" id="UP000653454"/>
    </source>
</evidence>
<accession>A0A8S4EZZ8</accession>
<dbReference type="InterPro" id="IPR024079">
    <property type="entry name" value="MetalloPept_cat_dom_sf"/>
</dbReference>
<dbReference type="GO" id="GO:0008237">
    <property type="term" value="F:metallopeptidase activity"/>
    <property type="evidence" value="ECO:0007669"/>
    <property type="project" value="InterPro"/>
</dbReference>
<dbReference type="Proteomes" id="UP000653454">
    <property type="component" value="Unassembled WGS sequence"/>
</dbReference>
<comment type="caution">
    <text evidence="1">The sequence shown here is derived from an EMBL/GenBank/DDBJ whole genome shotgun (WGS) entry which is preliminary data.</text>
</comment>
<name>A0A8S4EZZ8_PLUXY</name>
<dbReference type="Gene3D" id="3.40.390.10">
    <property type="entry name" value="Collagenase (Catalytic Domain)"/>
    <property type="match status" value="1"/>
</dbReference>
<evidence type="ECO:0000313" key="1">
    <source>
        <dbReference type="EMBL" id="CAG9120222.1"/>
    </source>
</evidence>
<gene>
    <name evidence="1" type="ORF">PLXY2_LOCUS7126</name>
</gene>
<proteinExistence type="predicted"/>
<organism evidence="1 2">
    <name type="scientific">Plutella xylostella</name>
    <name type="common">Diamondback moth</name>
    <name type="synonym">Plutella maculipennis</name>
    <dbReference type="NCBI Taxonomy" id="51655"/>
    <lineage>
        <taxon>Eukaryota</taxon>
        <taxon>Metazoa</taxon>
        <taxon>Ecdysozoa</taxon>
        <taxon>Arthropoda</taxon>
        <taxon>Hexapoda</taxon>
        <taxon>Insecta</taxon>
        <taxon>Pterygota</taxon>
        <taxon>Neoptera</taxon>
        <taxon>Endopterygota</taxon>
        <taxon>Lepidoptera</taxon>
        <taxon>Glossata</taxon>
        <taxon>Ditrysia</taxon>
        <taxon>Yponomeutoidea</taxon>
        <taxon>Plutellidae</taxon>
        <taxon>Plutella</taxon>
    </lineage>
</organism>